<keyword evidence="7 9" id="KW-0067">ATP-binding</keyword>
<evidence type="ECO:0000259" key="12">
    <source>
        <dbReference type="Pfam" id="PF16573"/>
    </source>
</evidence>
<dbReference type="GO" id="GO:0006388">
    <property type="term" value="P:tRNA splicing, via endonucleolytic cleavage and ligation"/>
    <property type="evidence" value="ECO:0007669"/>
    <property type="project" value="TreeGrafter"/>
</dbReference>
<evidence type="ECO:0000256" key="2">
    <source>
        <dbReference type="ARBA" id="ARBA00004123"/>
    </source>
</evidence>
<dbReference type="PANTHER" id="PTHR12755">
    <property type="entry name" value="CLEAVAGE/POLYADENYLATION FACTOR IA SUBUNIT CLP1P"/>
    <property type="match status" value="1"/>
</dbReference>
<comment type="subunit">
    <text evidence="9">Component of a pre-mRNA cleavage factor complex. Interacts directly with PCF11.</text>
</comment>
<dbReference type="InterPro" id="IPR027417">
    <property type="entry name" value="P-loop_NTPase"/>
</dbReference>
<dbReference type="Gene3D" id="2.60.120.1030">
    <property type="entry name" value="Clp1, DNA binding domain"/>
    <property type="match status" value="1"/>
</dbReference>
<keyword evidence="6 9" id="KW-0547">Nucleotide-binding</keyword>
<comment type="subcellular location">
    <subcellularLocation>
        <location evidence="2 9">Nucleus</location>
    </subcellularLocation>
</comment>
<dbReference type="PANTHER" id="PTHR12755:SF6">
    <property type="entry name" value="POLYRIBONUCLEOTIDE 5'-HYDROXYL-KINASE CLP1"/>
    <property type="match status" value="1"/>
</dbReference>
<comment type="caution">
    <text evidence="14">The sequence shown here is derived from an EMBL/GenBank/DDBJ whole genome shotgun (WGS) entry which is preliminary data.</text>
</comment>
<evidence type="ECO:0000256" key="5">
    <source>
        <dbReference type="ARBA" id="ARBA00022664"/>
    </source>
</evidence>
<dbReference type="Pfam" id="PF16573">
    <property type="entry name" value="CLP1_N"/>
    <property type="match status" value="1"/>
</dbReference>
<evidence type="ECO:0000313" key="14">
    <source>
        <dbReference type="EMBL" id="KAF4308264.1"/>
    </source>
</evidence>
<dbReference type="InterPro" id="IPR032319">
    <property type="entry name" value="CLP1_P"/>
</dbReference>
<dbReference type="GO" id="GO:0051731">
    <property type="term" value="F:polynucleotide 5'-hydroxyl-kinase activity"/>
    <property type="evidence" value="ECO:0007669"/>
    <property type="project" value="InterPro"/>
</dbReference>
<dbReference type="GO" id="GO:0005524">
    <property type="term" value="F:ATP binding"/>
    <property type="evidence" value="ECO:0007669"/>
    <property type="project" value="UniProtKB-UniRule"/>
</dbReference>
<comment type="similarity">
    <text evidence="9">Belongs to the Clp1 family. Clp1 subfamily.</text>
</comment>
<gene>
    <name evidence="9" type="primary">CLP1</name>
    <name evidence="14" type="ORF">GTA08_BOTSDO04553</name>
</gene>
<dbReference type="GO" id="GO:0005849">
    <property type="term" value="C:mRNA cleavage factor complex"/>
    <property type="evidence" value="ECO:0007669"/>
    <property type="project" value="UniProtKB-UniRule"/>
</dbReference>
<evidence type="ECO:0000256" key="4">
    <source>
        <dbReference type="ARBA" id="ARBA00019824"/>
    </source>
</evidence>
<dbReference type="InterPro" id="IPR028606">
    <property type="entry name" value="Clp1"/>
</dbReference>
<evidence type="ECO:0000256" key="3">
    <source>
        <dbReference type="ARBA" id="ARBA00018706"/>
    </source>
</evidence>
<dbReference type="Gene3D" id="3.40.50.300">
    <property type="entry name" value="P-loop containing nucleotide triphosphate hydrolases"/>
    <property type="match status" value="1"/>
</dbReference>
<evidence type="ECO:0000313" key="15">
    <source>
        <dbReference type="Proteomes" id="UP000572817"/>
    </source>
</evidence>
<dbReference type="InterPro" id="IPR038239">
    <property type="entry name" value="Clp1_N_sf"/>
</dbReference>
<feature type="region of interest" description="Disordered" evidence="10">
    <location>
        <begin position="1"/>
        <end position="32"/>
    </location>
</feature>
<evidence type="ECO:0000259" key="13">
    <source>
        <dbReference type="Pfam" id="PF16575"/>
    </source>
</evidence>
<proteinExistence type="inferred from homology"/>
<keyword evidence="5 9" id="KW-0507">mRNA processing</keyword>
<comment type="function">
    <text evidence="9">Required for endonucleolytic cleavage during polyadenylation-dependent pre-mRNA 3'-end formation.</text>
</comment>
<feature type="domain" description="Clp1 N-terminal" evidence="12">
    <location>
        <begin position="32"/>
        <end position="123"/>
    </location>
</feature>
<reference evidence="14" key="1">
    <citation type="submission" date="2020-04" db="EMBL/GenBank/DDBJ databases">
        <title>Genome Assembly and Annotation of Botryosphaeria dothidea sdau 11-99, a Latent Pathogen of Apple Fruit Ring Rot in China.</title>
        <authorList>
            <person name="Yu C."/>
            <person name="Diao Y."/>
            <person name="Lu Q."/>
            <person name="Zhao J."/>
            <person name="Cui S."/>
            <person name="Peng C."/>
            <person name="He B."/>
            <person name="Liu H."/>
        </authorList>
    </citation>
    <scope>NUCLEOTIDE SEQUENCE [LARGE SCALE GENOMIC DNA]</scope>
    <source>
        <strain evidence="14">Sdau11-99</strain>
    </source>
</reference>
<evidence type="ECO:0000256" key="6">
    <source>
        <dbReference type="ARBA" id="ARBA00022741"/>
    </source>
</evidence>
<dbReference type="Pfam" id="PF16575">
    <property type="entry name" value="CLP1_P"/>
    <property type="match status" value="1"/>
</dbReference>
<dbReference type="GO" id="GO:0031124">
    <property type="term" value="P:mRNA 3'-end processing"/>
    <property type="evidence" value="ECO:0007669"/>
    <property type="project" value="UniProtKB-UniRule"/>
</dbReference>
<evidence type="ECO:0000256" key="10">
    <source>
        <dbReference type="SAM" id="MobiDB-lite"/>
    </source>
</evidence>
<dbReference type="InterPro" id="IPR038238">
    <property type="entry name" value="Clp1_C_sf"/>
</dbReference>
<dbReference type="Pfam" id="PF06807">
    <property type="entry name" value="Clp1"/>
    <property type="match status" value="1"/>
</dbReference>
<evidence type="ECO:0000256" key="9">
    <source>
        <dbReference type="HAMAP-Rule" id="MF_03035"/>
    </source>
</evidence>
<dbReference type="Gene3D" id="2.40.30.330">
    <property type="entry name" value="Pre-mRNA cleavage complex subunit Clp1, C-terminal domain"/>
    <property type="match status" value="1"/>
</dbReference>
<dbReference type="InterPro" id="IPR045116">
    <property type="entry name" value="Clp1/Grc3"/>
</dbReference>
<evidence type="ECO:0000259" key="11">
    <source>
        <dbReference type="Pfam" id="PF06807"/>
    </source>
</evidence>
<feature type="domain" description="Clp1 C-terminal" evidence="11">
    <location>
        <begin position="356"/>
        <end position="472"/>
    </location>
</feature>
<accession>A0A8H4IW81</accession>
<dbReference type="InterPro" id="IPR010655">
    <property type="entry name" value="Clp1_C"/>
</dbReference>
<dbReference type="Proteomes" id="UP000572817">
    <property type="component" value="Unassembled WGS sequence"/>
</dbReference>
<evidence type="ECO:0000256" key="8">
    <source>
        <dbReference type="ARBA" id="ARBA00023242"/>
    </source>
</evidence>
<dbReference type="EMBL" id="WWBZ02000022">
    <property type="protein sequence ID" value="KAF4308264.1"/>
    <property type="molecule type" value="Genomic_DNA"/>
</dbReference>
<comment type="function">
    <text evidence="1">Polynucleotide 5'-kinase involved in rRNA processing.</text>
</comment>
<evidence type="ECO:0000256" key="1">
    <source>
        <dbReference type="ARBA" id="ARBA00003798"/>
    </source>
</evidence>
<keyword evidence="8 9" id="KW-0539">Nucleus</keyword>
<feature type="compositionally biased region" description="Pro residues" evidence="10">
    <location>
        <begin position="15"/>
        <end position="26"/>
    </location>
</feature>
<feature type="binding site" evidence="9">
    <location>
        <position position="79"/>
    </location>
    <ligand>
        <name>ATP</name>
        <dbReference type="ChEBI" id="CHEBI:30616"/>
    </ligand>
</feature>
<dbReference type="HAMAP" id="MF_03035">
    <property type="entry name" value="Clp1"/>
    <property type="match status" value="1"/>
</dbReference>
<dbReference type="InterPro" id="IPR032324">
    <property type="entry name" value="Clp1_N"/>
</dbReference>
<feature type="domain" description="Clp1 P-loop" evidence="13">
    <location>
        <begin position="146"/>
        <end position="349"/>
    </location>
</feature>
<sequence>MSFPGLSLPGLSMSAPPPADMPPPSAPRTQDLAPGTEYRFEVPFNSTLTVKLLNGTAECFGTELACNAKEPYVFRAGTKAAIYTWHGCRLQVEGDVESEYQAEETPMVEYANVHFALEKLRNRVEQDSSSTGGGDQPIGPRVLVVGPENAGKTSLVRLLTAYGVKMGRQPVVVNLDPRQGMLSPPGSLATATVANVLDVEEGWGSSPINGPSPVPVKFPLVYHFGLGSPDDNPRMFRGLVTRLALAVTSRLGEDDDARKSGCLIDTPGVLSVDKKGVYENIQHVVSELSVSVILVLGAERLYSDLSRRFSRNGEDLVQVVKLDKSGGCVDRDENYMKQLRQSQVRSYFFGHGSMTLSPHTQRVDFNSLHVFRTVDTSANNPASSFLPGGESDDVESSARLYERIKPSLMIQNGLLAITNAEPSDSHESIRDSSVKGYVYIADVDEAKQNVKLLAPLSGQIPRTAMILGNWPEDVAGLVG</sequence>
<name>A0A8H4IW81_9PEZI</name>
<feature type="binding site" evidence="9">
    <location>
        <position position="37"/>
    </location>
    <ligand>
        <name>ATP</name>
        <dbReference type="ChEBI" id="CHEBI:30616"/>
    </ligand>
</feature>
<dbReference type="SUPFAM" id="SSF52540">
    <property type="entry name" value="P-loop containing nucleoside triphosphate hydrolases"/>
    <property type="match status" value="1"/>
</dbReference>
<keyword evidence="15" id="KW-1185">Reference proteome</keyword>
<evidence type="ECO:0000256" key="7">
    <source>
        <dbReference type="ARBA" id="ARBA00022840"/>
    </source>
</evidence>
<dbReference type="OrthoDB" id="258143at2759"/>
<feature type="binding site" evidence="9">
    <location>
        <begin position="149"/>
        <end position="154"/>
    </location>
    <ligand>
        <name>ATP</name>
        <dbReference type="ChEBI" id="CHEBI:30616"/>
    </ligand>
</feature>
<dbReference type="AlphaFoldDB" id="A0A8H4IW81"/>
<protein>
    <recommendedName>
        <fullName evidence="4">Polynucleotide 5'-hydroxyl-kinase GRC3</fullName>
    </recommendedName>
    <alternativeName>
        <fullName evidence="3">Polynucleotide 5'-hydroxyl-kinase grc3</fullName>
    </alternativeName>
</protein>
<dbReference type="FunFam" id="2.60.120.1030:FF:000001">
    <property type="entry name" value="Protein CLP1 homolog 5"/>
    <property type="match status" value="1"/>
</dbReference>
<organism evidence="14 15">
    <name type="scientific">Botryosphaeria dothidea</name>
    <dbReference type="NCBI Taxonomy" id="55169"/>
    <lineage>
        <taxon>Eukaryota</taxon>
        <taxon>Fungi</taxon>
        <taxon>Dikarya</taxon>
        <taxon>Ascomycota</taxon>
        <taxon>Pezizomycotina</taxon>
        <taxon>Dothideomycetes</taxon>
        <taxon>Dothideomycetes incertae sedis</taxon>
        <taxon>Botryosphaeriales</taxon>
        <taxon>Botryosphaeriaceae</taxon>
        <taxon>Botryosphaeria</taxon>
    </lineage>
</organism>